<dbReference type="InterPro" id="IPR011051">
    <property type="entry name" value="RmlC_Cupin_sf"/>
</dbReference>
<evidence type="ECO:0000313" key="2">
    <source>
        <dbReference type="EMBL" id="KAA9323750.1"/>
    </source>
</evidence>
<evidence type="ECO:0000259" key="1">
    <source>
        <dbReference type="Pfam" id="PF06172"/>
    </source>
</evidence>
<accession>A0A5N1IJW5</accession>
<reference evidence="2 4" key="1">
    <citation type="submission" date="2019-09" db="EMBL/GenBank/DDBJ databases">
        <title>Draft genome sequence assemblies of isolates from the urinary tract.</title>
        <authorList>
            <person name="Mores C.R."/>
            <person name="Putonti C."/>
            <person name="Wolfe A.J."/>
        </authorList>
    </citation>
    <scope>NUCLEOTIDE SEQUENCE [LARGE SCALE GENOMIC DNA]</scope>
    <source>
        <strain evidence="2 4">UMB246</strain>
    </source>
</reference>
<dbReference type="OrthoDB" id="9798288at2"/>
<sequence>MDAKEYIERLNLALHPEGGYFKEVYQAKDEYELAEGKRKYFTSIYFLLTPETKSHLHRLNHDEVWYYHDGASLKIHCLYPDGHYQLVKLGKNLVNGEQLSFVVPAGVIFGSELAEGKFALVSCMVAPGFDYEDFELFSQAELIKQYPEQKRIIMDMAYKEIRG</sequence>
<evidence type="ECO:0000313" key="3">
    <source>
        <dbReference type="EMBL" id="MEL0565523.1"/>
    </source>
</evidence>
<dbReference type="Proteomes" id="UP001385848">
    <property type="component" value="Unassembled WGS sequence"/>
</dbReference>
<organism evidence="2 4">
    <name type="scientific">Lactobacillus jensenii</name>
    <dbReference type="NCBI Taxonomy" id="109790"/>
    <lineage>
        <taxon>Bacteria</taxon>
        <taxon>Bacillati</taxon>
        <taxon>Bacillota</taxon>
        <taxon>Bacilli</taxon>
        <taxon>Lactobacillales</taxon>
        <taxon>Lactobacillaceae</taxon>
        <taxon>Lactobacillus</taxon>
    </lineage>
</organism>
<name>A0A5N1IJW5_LACJE</name>
<keyword evidence="5" id="KW-1185">Reference proteome</keyword>
<dbReference type="CDD" id="cd06121">
    <property type="entry name" value="cupin_YML079wp"/>
    <property type="match status" value="1"/>
</dbReference>
<dbReference type="RefSeq" id="WP_006585446.1">
    <property type="nucleotide sequence ID" value="NZ_CATOUV010000001.1"/>
</dbReference>
<dbReference type="Pfam" id="PF06172">
    <property type="entry name" value="Cupin_5"/>
    <property type="match status" value="1"/>
</dbReference>
<protein>
    <submittedName>
        <fullName evidence="2">Cupin domain-containing protein</fullName>
    </submittedName>
</protein>
<evidence type="ECO:0000313" key="4">
    <source>
        <dbReference type="Proteomes" id="UP000327236"/>
    </source>
</evidence>
<dbReference type="GeneID" id="31742148"/>
<dbReference type="KEGG" id="lje:BUE77_00360"/>
<proteinExistence type="predicted"/>
<dbReference type="EMBL" id="JBBVUL010000011">
    <property type="protein sequence ID" value="MEL0565523.1"/>
    <property type="molecule type" value="Genomic_DNA"/>
</dbReference>
<dbReference type="InterPro" id="IPR039935">
    <property type="entry name" value="YML079W-like"/>
</dbReference>
<gene>
    <name evidence="3" type="ORF">AAC431_06260</name>
    <name evidence="2" type="ORF">F6H94_01970</name>
</gene>
<feature type="domain" description="DUF985" evidence="1">
    <location>
        <begin position="5"/>
        <end position="137"/>
    </location>
</feature>
<dbReference type="AlphaFoldDB" id="A0A5N1IJW5"/>
<dbReference type="InterPro" id="IPR014710">
    <property type="entry name" value="RmlC-like_jellyroll"/>
</dbReference>
<dbReference type="Proteomes" id="UP000327236">
    <property type="component" value="Unassembled WGS sequence"/>
</dbReference>
<dbReference type="EMBL" id="VYWW01000006">
    <property type="protein sequence ID" value="KAA9323750.1"/>
    <property type="molecule type" value="Genomic_DNA"/>
</dbReference>
<dbReference type="PANTHER" id="PTHR33387">
    <property type="entry name" value="RMLC-LIKE JELLY ROLL FOLD PROTEIN"/>
    <property type="match status" value="1"/>
</dbReference>
<evidence type="ECO:0000313" key="5">
    <source>
        <dbReference type="Proteomes" id="UP001385848"/>
    </source>
</evidence>
<comment type="caution">
    <text evidence="2">The sequence shown here is derived from an EMBL/GenBank/DDBJ whole genome shotgun (WGS) entry which is preliminary data.</text>
</comment>
<dbReference type="SUPFAM" id="SSF51182">
    <property type="entry name" value="RmlC-like cupins"/>
    <property type="match status" value="1"/>
</dbReference>
<dbReference type="PANTHER" id="PTHR33387:SF3">
    <property type="entry name" value="DUF985 DOMAIN-CONTAINING PROTEIN"/>
    <property type="match status" value="1"/>
</dbReference>
<dbReference type="Gene3D" id="2.60.120.10">
    <property type="entry name" value="Jelly Rolls"/>
    <property type="match status" value="1"/>
</dbReference>
<reference evidence="3 5" key="2">
    <citation type="submission" date="2024-04" db="EMBL/GenBank/DDBJ databases">
        <title>Three lactobacilli isolated from voided urine samples from females with type 2 diabetes.</title>
        <authorList>
            <person name="Kula A."/>
            <person name="Stegman N."/>
            <person name="Putonti C."/>
        </authorList>
    </citation>
    <scope>NUCLEOTIDE SEQUENCE [LARGE SCALE GENOMIC DNA]</scope>
    <source>
        <strain evidence="3 5">1855</strain>
    </source>
</reference>
<dbReference type="InterPro" id="IPR009327">
    <property type="entry name" value="Cupin_DUF985"/>
</dbReference>